<proteinExistence type="predicted"/>
<reference evidence="1" key="1">
    <citation type="journal article" date="2023" name="G3 (Bethesda)">
        <title>A reference genome for the long-term kleptoplast-retaining sea slug Elysia crispata morphotype clarki.</title>
        <authorList>
            <person name="Eastman K.E."/>
            <person name="Pendleton A.L."/>
            <person name="Shaikh M.A."/>
            <person name="Suttiyut T."/>
            <person name="Ogas R."/>
            <person name="Tomko P."/>
            <person name="Gavelis G."/>
            <person name="Widhalm J.R."/>
            <person name="Wisecaver J.H."/>
        </authorList>
    </citation>
    <scope>NUCLEOTIDE SEQUENCE</scope>
    <source>
        <strain evidence="1">ECLA1</strain>
    </source>
</reference>
<gene>
    <name evidence="1" type="ORF">RRG08_017623</name>
</gene>
<accession>A0AAE0XUZ1</accession>
<protein>
    <submittedName>
        <fullName evidence="1">Uncharacterized protein</fullName>
    </submittedName>
</protein>
<dbReference type="Proteomes" id="UP001283361">
    <property type="component" value="Unassembled WGS sequence"/>
</dbReference>
<dbReference type="AlphaFoldDB" id="A0AAE0XUZ1"/>
<dbReference type="EMBL" id="JAWDGP010007513">
    <property type="protein sequence ID" value="KAK3715225.1"/>
    <property type="molecule type" value="Genomic_DNA"/>
</dbReference>
<keyword evidence="2" id="KW-1185">Reference proteome</keyword>
<comment type="caution">
    <text evidence="1">The sequence shown here is derived from an EMBL/GenBank/DDBJ whole genome shotgun (WGS) entry which is preliminary data.</text>
</comment>
<evidence type="ECO:0000313" key="2">
    <source>
        <dbReference type="Proteomes" id="UP001283361"/>
    </source>
</evidence>
<organism evidence="1 2">
    <name type="scientific">Elysia crispata</name>
    <name type="common">lettuce slug</name>
    <dbReference type="NCBI Taxonomy" id="231223"/>
    <lineage>
        <taxon>Eukaryota</taxon>
        <taxon>Metazoa</taxon>
        <taxon>Spiralia</taxon>
        <taxon>Lophotrochozoa</taxon>
        <taxon>Mollusca</taxon>
        <taxon>Gastropoda</taxon>
        <taxon>Heterobranchia</taxon>
        <taxon>Euthyneura</taxon>
        <taxon>Panpulmonata</taxon>
        <taxon>Sacoglossa</taxon>
        <taxon>Placobranchoidea</taxon>
        <taxon>Plakobranchidae</taxon>
        <taxon>Elysia</taxon>
    </lineage>
</organism>
<name>A0AAE0XUZ1_9GAST</name>
<sequence>MDRIGSDLQESLSNTLLSTVRVEQDAIPDASQGCKEFGEALATTSTAFLGSMNRGFGEIRDSAHENQLAIAKQI</sequence>
<evidence type="ECO:0000313" key="1">
    <source>
        <dbReference type="EMBL" id="KAK3715225.1"/>
    </source>
</evidence>